<keyword evidence="4" id="KW-0418">Kinase</keyword>
<dbReference type="Gene3D" id="3.40.50.10840">
    <property type="entry name" value="Putative sugar-binding, N-terminal domain"/>
    <property type="match status" value="1"/>
</dbReference>
<reference evidence="9 10" key="1">
    <citation type="submission" date="2017-05" db="EMBL/GenBank/DDBJ databases">
        <title>Vagococcus spp. assemblies.</title>
        <authorList>
            <person name="Gulvik C.A."/>
        </authorList>
    </citation>
    <scope>NUCLEOTIDE SEQUENCE [LARGE SCALE GENOMIC DNA]</scope>
    <source>
        <strain evidence="9 10">NCFB 2777</strain>
    </source>
</reference>
<dbReference type="Pfam" id="PF07005">
    <property type="entry name" value="SBD_N"/>
    <property type="match status" value="1"/>
</dbReference>
<evidence type="ECO:0000313" key="9">
    <source>
        <dbReference type="EMBL" id="RST93988.1"/>
    </source>
</evidence>
<dbReference type="GeneID" id="98568916"/>
<dbReference type="InterPro" id="IPR037051">
    <property type="entry name" value="4-carb_acid_sugar_kinase_N_sf"/>
</dbReference>
<dbReference type="SUPFAM" id="SSF142764">
    <property type="entry name" value="YgbK-like"/>
    <property type="match status" value="1"/>
</dbReference>
<dbReference type="AlphaFoldDB" id="A0A429ZJW2"/>
<evidence type="ECO:0000256" key="4">
    <source>
        <dbReference type="ARBA" id="ARBA00022777"/>
    </source>
</evidence>
<evidence type="ECO:0000313" key="10">
    <source>
        <dbReference type="Proteomes" id="UP000287239"/>
    </source>
</evidence>
<dbReference type="InterPro" id="IPR031475">
    <property type="entry name" value="NBD_C"/>
</dbReference>
<evidence type="ECO:0000259" key="7">
    <source>
        <dbReference type="Pfam" id="PF07005"/>
    </source>
</evidence>
<feature type="domain" description="Four-carbon acid sugar kinase N-terminal" evidence="7">
    <location>
        <begin position="6"/>
        <end position="217"/>
    </location>
</feature>
<keyword evidence="3" id="KW-0547">Nucleotide-binding</keyword>
<dbReference type="InterPro" id="IPR010737">
    <property type="entry name" value="4-carb_acid_sugar_kinase_N"/>
</dbReference>
<dbReference type="Gene3D" id="3.40.980.20">
    <property type="entry name" value="Four-carbon acid sugar kinase, nucleotide binding domain"/>
    <property type="match status" value="1"/>
</dbReference>
<comment type="caution">
    <text evidence="9">The sequence shown here is derived from an EMBL/GenBank/DDBJ whole genome shotgun (WGS) entry which is preliminary data.</text>
</comment>
<keyword evidence="2" id="KW-0808">Transferase</keyword>
<dbReference type="EMBL" id="NGJU01000017">
    <property type="protein sequence ID" value="RST93988.1"/>
    <property type="molecule type" value="Genomic_DNA"/>
</dbReference>
<evidence type="ECO:0000256" key="1">
    <source>
        <dbReference type="ARBA" id="ARBA00005715"/>
    </source>
</evidence>
<dbReference type="RefSeq" id="WP_126781127.1">
    <property type="nucleotide sequence ID" value="NZ_NGJU01000017.1"/>
</dbReference>
<dbReference type="Pfam" id="PF17042">
    <property type="entry name" value="NBD_C"/>
    <property type="match status" value="1"/>
</dbReference>
<dbReference type="OrthoDB" id="9778478at2"/>
<keyword evidence="5" id="KW-0067">ATP-binding</keyword>
<evidence type="ECO:0008006" key="11">
    <source>
        <dbReference type="Google" id="ProtNLM"/>
    </source>
</evidence>
<name>A0A429ZJW2_9ENTE</name>
<feature type="domain" description="Four-carbon acid sugar kinase nucleotide binding" evidence="8">
    <location>
        <begin position="228"/>
        <end position="394"/>
    </location>
</feature>
<organism evidence="9 10">
    <name type="scientific">Vagococcus salmoninarum</name>
    <dbReference type="NCBI Taxonomy" id="2739"/>
    <lineage>
        <taxon>Bacteria</taxon>
        <taxon>Bacillati</taxon>
        <taxon>Bacillota</taxon>
        <taxon>Bacilli</taxon>
        <taxon>Lactobacillales</taxon>
        <taxon>Enterococcaceae</taxon>
        <taxon>Vagococcus</taxon>
    </lineage>
</organism>
<sequence length="403" mass="43891">MTNRYLIIADDLTGANDTGVQLTKRNLRTTVHLTATGTPFQSALVLDTESRTLPPAVAYQQVKELTQVLLANQHFDLVYKKVDSTLRGNIAIEIKALCETYKPERIIFAPALPKSKRITYQGIQHLNGLPLMQTAFAHDPLTPLWTDHLSTLLASVFSEKISHYQTTDLTSDLNLTDAFIHSFDITSQSHLKTLATLVLSSPLRTLYVGSAGLAEALFTALVPPLPTLAVVGSLSQVSLAQMTYAEMQGIAVISIPPKDLLKAETIPYYQELLLDKLQNYQDVILTVSRTPADYEQTLDFFASQQEFDPMKISHIVKDTLATITKRVITEATLAGLLLSGGDTAIAVIQALAGTGCLIVEELSPGIVKSHLVGGPHAGLPLVTKAGAFGNHRALYHSLQKLKE</sequence>
<keyword evidence="6" id="KW-0119">Carbohydrate metabolism</keyword>
<evidence type="ECO:0000256" key="3">
    <source>
        <dbReference type="ARBA" id="ARBA00022741"/>
    </source>
</evidence>
<dbReference type="Proteomes" id="UP000287239">
    <property type="component" value="Unassembled WGS sequence"/>
</dbReference>
<dbReference type="InterPro" id="IPR042213">
    <property type="entry name" value="NBD_C_sf"/>
</dbReference>
<protein>
    <recommendedName>
        <fullName evidence="11">Hrp-dependent type III effector protein</fullName>
    </recommendedName>
</protein>
<proteinExistence type="inferred from homology"/>
<evidence type="ECO:0000256" key="6">
    <source>
        <dbReference type="ARBA" id="ARBA00023277"/>
    </source>
</evidence>
<keyword evidence="10" id="KW-1185">Reference proteome</keyword>
<evidence type="ECO:0000256" key="5">
    <source>
        <dbReference type="ARBA" id="ARBA00022840"/>
    </source>
</evidence>
<dbReference type="GO" id="GO:0016301">
    <property type="term" value="F:kinase activity"/>
    <property type="evidence" value="ECO:0007669"/>
    <property type="project" value="UniProtKB-KW"/>
</dbReference>
<evidence type="ECO:0000259" key="8">
    <source>
        <dbReference type="Pfam" id="PF17042"/>
    </source>
</evidence>
<accession>A0A429ZJW2</accession>
<comment type="similarity">
    <text evidence="1">Belongs to the four-carbon acid sugar kinase family.</text>
</comment>
<evidence type="ECO:0000256" key="2">
    <source>
        <dbReference type="ARBA" id="ARBA00022679"/>
    </source>
</evidence>
<gene>
    <name evidence="9" type="ORF">CBF35_11070</name>
</gene>
<dbReference type="GO" id="GO:0005524">
    <property type="term" value="F:ATP binding"/>
    <property type="evidence" value="ECO:0007669"/>
    <property type="project" value="UniProtKB-KW"/>
</dbReference>